<organism evidence="2 3">
    <name type="scientific">Cnephaeus nilssonii</name>
    <name type="common">Northern bat</name>
    <name type="synonym">Eptesicus nilssonii</name>
    <dbReference type="NCBI Taxonomy" id="3371016"/>
    <lineage>
        <taxon>Eukaryota</taxon>
        <taxon>Metazoa</taxon>
        <taxon>Chordata</taxon>
        <taxon>Craniata</taxon>
        <taxon>Vertebrata</taxon>
        <taxon>Euteleostomi</taxon>
        <taxon>Mammalia</taxon>
        <taxon>Eutheria</taxon>
        <taxon>Laurasiatheria</taxon>
        <taxon>Chiroptera</taxon>
        <taxon>Yangochiroptera</taxon>
        <taxon>Vespertilionidae</taxon>
        <taxon>Cnephaeus</taxon>
    </lineage>
</organism>
<name>A0AA40LL61_CNENI</name>
<protein>
    <submittedName>
        <fullName evidence="2">Uncharacterized protein</fullName>
    </submittedName>
</protein>
<evidence type="ECO:0000256" key="1">
    <source>
        <dbReference type="SAM" id="MobiDB-lite"/>
    </source>
</evidence>
<gene>
    <name evidence="2" type="ORF">QTO34_002359</name>
</gene>
<dbReference type="Proteomes" id="UP001177744">
    <property type="component" value="Unassembled WGS sequence"/>
</dbReference>
<dbReference type="AlphaFoldDB" id="A0AA40LL61"/>
<sequence>MPGLMCRGSLLRSGAGCLREAHPTPTRCLRVSQAAAAGTTGAGQAPCGFTQEPVCKAGWERARCPPGFHAPLQGSPEANTVPRPVASSRAHRISTWGIGQCTEKAYLTENSSSPYGFLQQWIQEELTRLLQPQMAVAPSNTLRRQRRNSPEMEDSCPGQAKEGWTCIAFAQCLYTTQNWNIIAVMSQGTVIGKGSQELLAQKEAT</sequence>
<dbReference type="EMBL" id="JAULJE010000011">
    <property type="protein sequence ID" value="KAK1337726.1"/>
    <property type="molecule type" value="Genomic_DNA"/>
</dbReference>
<reference evidence="2" key="1">
    <citation type="submission" date="2023-06" db="EMBL/GenBank/DDBJ databases">
        <title>Reference genome for the Northern bat (Eptesicus nilssonii), a most northern bat species.</title>
        <authorList>
            <person name="Laine V.N."/>
            <person name="Pulliainen A.T."/>
            <person name="Lilley T.M."/>
        </authorList>
    </citation>
    <scope>NUCLEOTIDE SEQUENCE</scope>
    <source>
        <strain evidence="2">BLF_Eptnil</strain>
        <tissue evidence="2">Kidney</tissue>
    </source>
</reference>
<keyword evidence="3" id="KW-1185">Reference proteome</keyword>
<evidence type="ECO:0000313" key="2">
    <source>
        <dbReference type="EMBL" id="KAK1337726.1"/>
    </source>
</evidence>
<feature type="region of interest" description="Disordered" evidence="1">
    <location>
        <begin position="140"/>
        <end position="159"/>
    </location>
</feature>
<evidence type="ECO:0000313" key="3">
    <source>
        <dbReference type="Proteomes" id="UP001177744"/>
    </source>
</evidence>
<accession>A0AA40LL61</accession>
<feature type="non-terminal residue" evidence="2">
    <location>
        <position position="205"/>
    </location>
</feature>
<comment type="caution">
    <text evidence="2">The sequence shown here is derived from an EMBL/GenBank/DDBJ whole genome shotgun (WGS) entry which is preliminary data.</text>
</comment>
<proteinExistence type="predicted"/>